<reference evidence="2" key="1">
    <citation type="submission" date="2023-10" db="EMBL/GenBank/DDBJ databases">
        <authorList>
            <person name="Domelevo Entfellner J.-B."/>
        </authorList>
    </citation>
    <scope>NUCLEOTIDE SEQUENCE</scope>
</reference>
<evidence type="ECO:0000313" key="2">
    <source>
        <dbReference type="EMBL" id="CAJ1948546.1"/>
    </source>
</evidence>
<dbReference type="Proteomes" id="UP001189624">
    <property type="component" value="Chromosome 4"/>
</dbReference>
<proteinExistence type="predicted"/>
<dbReference type="EMBL" id="OY731401">
    <property type="protein sequence ID" value="CAJ1948546.1"/>
    <property type="molecule type" value="Genomic_DNA"/>
</dbReference>
<feature type="compositionally biased region" description="Basic residues" evidence="1">
    <location>
        <begin position="27"/>
        <end position="47"/>
    </location>
</feature>
<evidence type="ECO:0000256" key="1">
    <source>
        <dbReference type="SAM" id="MobiDB-lite"/>
    </source>
</evidence>
<sequence length="67" mass="7901">RIVNKRIETPRAGKKRHYMAKNALQKERKREKRRERNNKLSFGHKKSGMVQPSTNTADQRAFGATRH</sequence>
<dbReference type="AlphaFoldDB" id="A0AA86SRC3"/>
<accession>A0AA86SRC3</accession>
<protein>
    <submittedName>
        <fullName evidence="2">Uncharacterized protein</fullName>
    </submittedName>
</protein>
<gene>
    <name evidence="2" type="ORF">AYBTSS11_LOCUS13245</name>
</gene>
<keyword evidence="3" id="KW-1185">Reference proteome</keyword>
<feature type="region of interest" description="Disordered" evidence="1">
    <location>
        <begin position="1"/>
        <end position="67"/>
    </location>
</feature>
<dbReference type="Gramene" id="rna-AYBTSS11_LOCUS13245">
    <property type="protein sequence ID" value="CAJ1948546.1"/>
    <property type="gene ID" value="gene-AYBTSS11_LOCUS13245"/>
</dbReference>
<feature type="non-terminal residue" evidence="2">
    <location>
        <position position="1"/>
    </location>
</feature>
<evidence type="ECO:0000313" key="3">
    <source>
        <dbReference type="Proteomes" id="UP001189624"/>
    </source>
</evidence>
<name>A0AA86SRC3_9FABA</name>
<feature type="non-terminal residue" evidence="2">
    <location>
        <position position="67"/>
    </location>
</feature>
<feature type="compositionally biased region" description="Basic and acidic residues" evidence="1">
    <location>
        <begin position="1"/>
        <end position="11"/>
    </location>
</feature>
<organism evidence="2 3">
    <name type="scientific">Sphenostylis stenocarpa</name>
    <dbReference type="NCBI Taxonomy" id="92480"/>
    <lineage>
        <taxon>Eukaryota</taxon>
        <taxon>Viridiplantae</taxon>
        <taxon>Streptophyta</taxon>
        <taxon>Embryophyta</taxon>
        <taxon>Tracheophyta</taxon>
        <taxon>Spermatophyta</taxon>
        <taxon>Magnoliopsida</taxon>
        <taxon>eudicotyledons</taxon>
        <taxon>Gunneridae</taxon>
        <taxon>Pentapetalae</taxon>
        <taxon>rosids</taxon>
        <taxon>fabids</taxon>
        <taxon>Fabales</taxon>
        <taxon>Fabaceae</taxon>
        <taxon>Papilionoideae</taxon>
        <taxon>50 kb inversion clade</taxon>
        <taxon>NPAAA clade</taxon>
        <taxon>indigoferoid/millettioid clade</taxon>
        <taxon>Phaseoleae</taxon>
        <taxon>Sphenostylis</taxon>
    </lineage>
</organism>